<dbReference type="PANTHER" id="PTHR12231">
    <property type="entry name" value="CTX-RELATED TYPE I TRANSMEMBRANE PROTEIN"/>
    <property type="match status" value="1"/>
</dbReference>
<feature type="domain" description="Ig-like" evidence="9">
    <location>
        <begin position="463"/>
        <end position="556"/>
    </location>
</feature>
<dbReference type="GO" id="GO:0005886">
    <property type="term" value="C:plasma membrane"/>
    <property type="evidence" value="ECO:0007669"/>
    <property type="project" value="UniProtKB-SubCell"/>
</dbReference>
<dbReference type="PANTHER" id="PTHR12231:SF271">
    <property type="entry name" value="DPR-INTERACTING PROTEIN GAMMA"/>
    <property type="match status" value="1"/>
</dbReference>
<feature type="domain" description="Ig-like" evidence="9">
    <location>
        <begin position="333"/>
        <end position="458"/>
    </location>
</feature>
<keyword evidence="8" id="KW-0393">Immunoglobulin domain</keyword>
<feature type="domain" description="Ig-like" evidence="9">
    <location>
        <begin position="562"/>
        <end position="654"/>
    </location>
</feature>
<sequence length="715" mass="80203">MSPKKQPATLNVFCLKWLSNQLINALSDEEVKHLDEVQVYMNSATYDVLQALLGEILGMINLDANIRFSCLQVLLRPDVKHLEIGIFPRFYYDQILTTIRKQGKGLNYLNLKGVWARDYSQLLGDLVLGLQRLRTLIIPHMSDDSVINTILSLKGLVKLDISGEACYSSAGIRLLRSDSLRILDIGSFGKPELCPDGTNGPELVAEIIQQLPNLNVLKTYSFTGHALLHLFKKDDNFRTKLTYLHTTDCDVNILNAITWTAPFLDNAHFNCPQERVVSGLGQIKHLHALKLTRGNNDELRNFLCASGKQLHVLKLNNSRNSSIDLSELCGCTPEVTALECFQVGLGNSGKEWWLLNRSNVTTPIRNITTVSGRDAVFNCVVNSTDRYKVNKVAWVRAEDQTILSIGTKVVTHNNRIFVSQEDPYTWQLRIKQVKVSDRGCYLCEVNTSAMRTQEACLDVKVPPDILNNDTSGDISTLEGENATLWCKASGHPPPRVLWKQEDGHPIFIRRSLHNFTKADNFRGSNLAFWKVDRIQMGSYLCIASNDVPPAVSKRVSLYVNFPPTIKVPNQLLGAPVQTDVQLECYVEAFPNTINYWVKNRSDMLLNGSKYLVRENRIGYRVYMSLLIKSFSAKDVGTYNCVSTNSLGKAEGTLRLYEIKLNPVNSFNNRAELVEGVAEPARGARSKEVVISSAASLIDLSSLFHLILLAFLLKLR</sequence>
<dbReference type="InterPro" id="IPR032675">
    <property type="entry name" value="LRR_dom_sf"/>
</dbReference>
<protein>
    <recommendedName>
        <fullName evidence="9">Ig-like domain-containing protein</fullName>
    </recommendedName>
</protein>
<organism evidence="10 11">
    <name type="scientific">Dendroctonus ponderosae</name>
    <name type="common">Mountain pine beetle</name>
    <dbReference type="NCBI Taxonomy" id="77166"/>
    <lineage>
        <taxon>Eukaryota</taxon>
        <taxon>Metazoa</taxon>
        <taxon>Ecdysozoa</taxon>
        <taxon>Arthropoda</taxon>
        <taxon>Hexapoda</taxon>
        <taxon>Insecta</taxon>
        <taxon>Pterygota</taxon>
        <taxon>Neoptera</taxon>
        <taxon>Endopterygota</taxon>
        <taxon>Coleoptera</taxon>
        <taxon>Polyphaga</taxon>
        <taxon>Cucujiformia</taxon>
        <taxon>Curculionidae</taxon>
        <taxon>Scolytinae</taxon>
        <taxon>Dendroctonus</taxon>
    </lineage>
</organism>
<evidence type="ECO:0000256" key="4">
    <source>
        <dbReference type="ARBA" id="ARBA00022737"/>
    </source>
</evidence>
<dbReference type="SMART" id="SM00409">
    <property type="entry name" value="IG"/>
    <property type="match status" value="3"/>
</dbReference>
<evidence type="ECO:0000256" key="3">
    <source>
        <dbReference type="ARBA" id="ARBA00022729"/>
    </source>
</evidence>
<dbReference type="EnsemblMetazoa" id="XM_019908370.1">
    <property type="protein sequence ID" value="XP_019763929.1"/>
    <property type="gene ID" value="LOC109540149"/>
</dbReference>
<dbReference type="InterPro" id="IPR036179">
    <property type="entry name" value="Ig-like_dom_sf"/>
</dbReference>
<dbReference type="InterPro" id="IPR051170">
    <property type="entry name" value="Neural/epithelial_adhesion"/>
</dbReference>
<evidence type="ECO:0000256" key="6">
    <source>
        <dbReference type="ARBA" id="ARBA00023157"/>
    </source>
</evidence>
<dbReference type="InterPro" id="IPR013098">
    <property type="entry name" value="Ig_I-set"/>
</dbReference>
<evidence type="ECO:0000259" key="9">
    <source>
        <dbReference type="PROSITE" id="PS50835"/>
    </source>
</evidence>
<dbReference type="Gene3D" id="2.60.40.10">
    <property type="entry name" value="Immunoglobulins"/>
    <property type="match status" value="3"/>
</dbReference>
<evidence type="ECO:0000313" key="10">
    <source>
        <dbReference type="EnsemblMetazoa" id="XP_019763929.1"/>
    </source>
</evidence>
<evidence type="ECO:0000256" key="8">
    <source>
        <dbReference type="ARBA" id="ARBA00023319"/>
    </source>
</evidence>
<evidence type="ECO:0000256" key="7">
    <source>
        <dbReference type="ARBA" id="ARBA00023180"/>
    </source>
</evidence>
<name>A0AAR5PSD2_DENPD</name>
<dbReference type="GO" id="GO:0043005">
    <property type="term" value="C:neuron projection"/>
    <property type="evidence" value="ECO:0007669"/>
    <property type="project" value="TreeGrafter"/>
</dbReference>
<keyword evidence="4" id="KW-0677">Repeat</keyword>
<dbReference type="Proteomes" id="UP000019118">
    <property type="component" value="Unassembled WGS sequence"/>
</dbReference>
<keyword evidence="5" id="KW-0472">Membrane</keyword>
<evidence type="ECO:0000256" key="2">
    <source>
        <dbReference type="ARBA" id="ARBA00022475"/>
    </source>
</evidence>
<reference evidence="10" key="2">
    <citation type="submission" date="2024-08" db="UniProtKB">
        <authorList>
            <consortium name="EnsemblMetazoa"/>
        </authorList>
    </citation>
    <scope>IDENTIFICATION</scope>
</reference>
<dbReference type="InterPro" id="IPR003599">
    <property type="entry name" value="Ig_sub"/>
</dbReference>
<accession>A0AAR5PSD2</accession>
<keyword evidence="11" id="KW-1185">Reference proteome</keyword>
<dbReference type="SUPFAM" id="SSF48726">
    <property type="entry name" value="Immunoglobulin"/>
    <property type="match status" value="3"/>
</dbReference>
<evidence type="ECO:0000256" key="1">
    <source>
        <dbReference type="ARBA" id="ARBA00004236"/>
    </source>
</evidence>
<proteinExistence type="predicted"/>
<dbReference type="Pfam" id="PF13927">
    <property type="entry name" value="Ig_3"/>
    <property type="match status" value="1"/>
</dbReference>
<dbReference type="PROSITE" id="PS50835">
    <property type="entry name" value="IG_LIKE"/>
    <property type="match status" value="3"/>
</dbReference>
<dbReference type="Gene3D" id="3.80.10.10">
    <property type="entry name" value="Ribonuclease Inhibitor"/>
    <property type="match status" value="1"/>
</dbReference>
<dbReference type="InterPro" id="IPR013783">
    <property type="entry name" value="Ig-like_fold"/>
</dbReference>
<keyword evidence="7" id="KW-0325">Glycoprotein</keyword>
<comment type="subcellular location">
    <subcellularLocation>
        <location evidence="1">Cell membrane</location>
    </subcellularLocation>
</comment>
<dbReference type="InterPro" id="IPR007110">
    <property type="entry name" value="Ig-like_dom"/>
</dbReference>
<dbReference type="InterPro" id="IPR003598">
    <property type="entry name" value="Ig_sub2"/>
</dbReference>
<dbReference type="InterPro" id="IPR013106">
    <property type="entry name" value="Ig_V-set"/>
</dbReference>
<dbReference type="Pfam" id="PF07686">
    <property type="entry name" value="V-set"/>
    <property type="match status" value="1"/>
</dbReference>
<keyword evidence="2" id="KW-1003">Cell membrane</keyword>
<dbReference type="AlphaFoldDB" id="A0AAR5PSD2"/>
<evidence type="ECO:0000256" key="5">
    <source>
        <dbReference type="ARBA" id="ARBA00023136"/>
    </source>
</evidence>
<dbReference type="Pfam" id="PF07679">
    <property type="entry name" value="I-set"/>
    <property type="match status" value="1"/>
</dbReference>
<evidence type="ECO:0000313" key="11">
    <source>
        <dbReference type="Proteomes" id="UP000019118"/>
    </source>
</evidence>
<reference evidence="11" key="1">
    <citation type="journal article" date="2013" name="Genome Biol.">
        <title>Draft genome of the mountain pine beetle, Dendroctonus ponderosae Hopkins, a major forest pest.</title>
        <authorList>
            <person name="Keeling C.I."/>
            <person name="Yuen M.M."/>
            <person name="Liao N.Y."/>
            <person name="Docking T.R."/>
            <person name="Chan S.K."/>
            <person name="Taylor G.A."/>
            <person name="Palmquist D.L."/>
            <person name="Jackman S.D."/>
            <person name="Nguyen A."/>
            <person name="Li M."/>
            <person name="Henderson H."/>
            <person name="Janes J.K."/>
            <person name="Zhao Y."/>
            <person name="Pandoh P."/>
            <person name="Moore R."/>
            <person name="Sperling F.A."/>
            <person name="Huber D.P."/>
            <person name="Birol I."/>
            <person name="Jones S.J."/>
            <person name="Bohlmann J."/>
        </authorList>
    </citation>
    <scope>NUCLEOTIDE SEQUENCE</scope>
</reference>
<dbReference type="FunFam" id="2.60.40.10:FF:000328">
    <property type="entry name" value="CLUMA_CG000981, isoform A"/>
    <property type="match status" value="1"/>
</dbReference>
<keyword evidence="6" id="KW-1015">Disulfide bond</keyword>
<dbReference type="SMART" id="SM00408">
    <property type="entry name" value="IGc2"/>
    <property type="match status" value="3"/>
</dbReference>
<keyword evidence="3" id="KW-0732">Signal</keyword>